<feature type="chain" id="PRO_5008585592" evidence="1">
    <location>
        <begin position="21"/>
        <end position="272"/>
    </location>
</feature>
<sequence length="272" mass="31324">MNLILIILCYGVHAIGYVLAQREESRYGDNVPIFYSLRSVLDVFYTRPNAGRPDTQKILYAFENYCFSHFSKPLYKQRKPFIVVEGDHKTSIDIISRRLARRIGATLLQSVAKCLQPYKRVFPQGDPLRRAFYGLSMYAIAHKVKQVYNRYPVVTNGYWIEQSVFGIGNQFQTIEEIPPSGHPLYSWPDDLLKPDLIVYVTFPDNLHLTGTTRPPNAWKKRLEHIYRQILDPPVVILSTAPGFDNVTADIEEIVQERFAGKLDVNFVPNETI</sequence>
<dbReference type="AlphaFoldDB" id="A0A1B6J896"/>
<dbReference type="EMBL" id="GECU01012305">
    <property type="protein sequence ID" value="JAS95401.1"/>
    <property type="molecule type" value="Transcribed_RNA"/>
</dbReference>
<proteinExistence type="predicted"/>
<keyword evidence="1" id="KW-0732">Signal</keyword>
<protein>
    <submittedName>
        <fullName evidence="2">Uncharacterized protein</fullName>
    </submittedName>
</protein>
<gene>
    <name evidence="2" type="ORF">g.5967</name>
</gene>
<evidence type="ECO:0000256" key="1">
    <source>
        <dbReference type="SAM" id="SignalP"/>
    </source>
</evidence>
<organism evidence="2">
    <name type="scientific">Homalodisca liturata</name>
    <dbReference type="NCBI Taxonomy" id="320908"/>
    <lineage>
        <taxon>Eukaryota</taxon>
        <taxon>Metazoa</taxon>
        <taxon>Ecdysozoa</taxon>
        <taxon>Arthropoda</taxon>
        <taxon>Hexapoda</taxon>
        <taxon>Insecta</taxon>
        <taxon>Pterygota</taxon>
        <taxon>Neoptera</taxon>
        <taxon>Paraneoptera</taxon>
        <taxon>Hemiptera</taxon>
        <taxon>Auchenorrhyncha</taxon>
        <taxon>Membracoidea</taxon>
        <taxon>Cicadellidae</taxon>
        <taxon>Cicadellinae</taxon>
        <taxon>Proconiini</taxon>
        <taxon>Homalodisca</taxon>
    </lineage>
</organism>
<evidence type="ECO:0000313" key="2">
    <source>
        <dbReference type="EMBL" id="JAS95401.1"/>
    </source>
</evidence>
<name>A0A1B6J896_9HEMI</name>
<feature type="signal peptide" evidence="1">
    <location>
        <begin position="1"/>
        <end position="20"/>
    </location>
</feature>
<reference evidence="2" key="1">
    <citation type="submission" date="2015-11" db="EMBL/GenBank/DDBJ databases">
        <title>De novo transcriptome assembly of four potential Pierce s Disease insect vectors from Arizona vineyards.</title>
        <authorList>
            <person name="Tassone E.E."/>
        </authorList>
    </citation>
    <scope>NUCLEOTIDE SEQUENCE</scope>
</reference>
<accession>A0A1B6J896</accession>